<dbReference type="Proteomes" id="UP001437256">
    <property type="component" value="Unassembled WGS sequence"/>
</dbReference>
<keyword evidence="3" id="KW-1185">Reference proteome</keyword>
<dbReference type="EMBL" id="JBBXMP010000023">
    <property type="protein sequence ID" value="KAL0067778.1"/>
    <property type="molecule type" value="Genomic_DNA"/>
</dbReference>
<proteinExistence type="predicted"/>
<protein>
    <submittedName>
        <fullName evidence="2">Rho guanine nucleotide exchange factor</fullName>
    </submittedName>
</protein>
<gene>
    <name evidence="2" type="primary">TUS1_6</name>
    <name evidence="2" type="ORF">AAF712_005218</name>
</gene>
<evidence type="ECO:0000313" key="3">
    <source>
        <dbReference type="Proteomes" id="UP001437256"/>
    </source>
</evidence>
<evidence type="ECO:0000313" key="2">
    <source>
        <dbReference type="EMBL" id="KAL0067778.1"/>
    </source>
</evidence>
<feature type="region of interest" description="Disordered" evidence="1">
    <location>
        <begin position="344"/>
        <end position="391"/>
    </location>
</feature>
<feature type="region of interest" description="Disordered" evidence="1">
    <location>
        <begin position="403"/>
        <end position="425"/>
    </location>
</feature>
<accession>A0ABR3A2G1</accession>
<reference evidence="2 3" key="1">
    <citation type="submission" date="2024-05" db="EMBL/GenBank/DDBJ databases">
        <title>A draft genome resource for the thread blight pathogen Marasmius tenuissimus strain MS-2.</title>
        <authorList>
            <person name="Yulfo-Soto G.E."/>
            <person name="Baruah I.K."/>
            <person name="Amoako-Attah I."/>
            <person name="Bukari Y."/>
            <person name="Meinhardt L.W."/>
            <person name="Bailey B.A."/>
            <person name="Cohen S.P."/>
        </authorList>
    </citation>
    <scope>NUCLEOTIDE SEQUENCE [LARGE SCALE GENOMIC DNA]</scope>
    <source>
        <strain evidence="2 3">MS-2</strain>
    </source>
</reference>
<name>A0ABR3A2G1_9AGAR</name>
<comment type="caution">
    <text evidence="2">The sequence shown here is derived from an EMBL/GenBank/DDBJ whole genome shotgun (WGS) entry which is preliminary data.</text>
</comment>
<sequence>MSFQKIYSSLRSRTPEGPNDMRLVVQAIINDRDRDRYKRFLKARGDEAQQYLDALQVPAESPDVEVKLRSSISRMMLHLSKRSGLCPNYLNIKNVKRAGAHSVGDGGFGDVWKLKVDDRLVCLKVVKVCIVSDAQKLLKIFTGGNVPFHGLNEGAGTIAVAFDKKHPSRPRGVRELTNEMWEITVACWNHSSQCRPAAGDVRPRVALCSPKTRLQVQSYPAPEWDARSLTQIWKNVKYPQVDTTAADDRTSVVVDGAKDAKVHIQTKSPPPLVDIGRKQLDPKERPLNVAPGMLLPVSTPIPGRHHGSVDLSTALGFEADKSAAVSPVVDTGTAGIMNEGGFVKRKEDGKTKKPPQAVGRTHRPMVRPHDKELENEDPTQDSQVKDRRSFTRRSMAILGGKVLKQDRTKLSSPTAPLKIRSKSDGNIPEETRVHALENVTRGSIWKRLTTWKNAPSDGVDPQRPVSSGIANPDTGLNIRKPGTYITGRLDKVHMLIPVQAPPIVARVTVTREFSYS</sequence>
<organism evidence="2 3">
    <name type="scientific">Marasmius tenuissimus</name>
    <dbReference type="NCBI Taxonomy" id="585030"/>
    <lineage>
        <taxon>Eukaryota</taxon>
        <taxon>Fungi</taxon>
        <taxon>Dikarya</taxon>
        <taxon>Basidiomycota</taxon>
        <taxon>Agaricomycotina</taxon>
        <taxon>Agaricomycetes</taxon>
        <taxon>Agaricomycetidae</taxon>
        <taxon>Agaricales</taxon>
        <taxon>Marasmiineae</taxon>
        <taxon>Marasmiaceae</taxon>
        <taxon>Marasmius</taxon>
    </lineage>
</organism>
<evidence type="ECO:0000256" key="1">
    <source>
        <dbReference type="SAM" id="MobiDB-lite"/>
    </source>
</evidence>
<feature type="region of interest" description="Disordered" evidence="1">
    <location>
        <begin position="455"/>
        <end position="474"/>
    </location>
</feature>